<accession>A0A0R0EZT1</accession>
<reference evidence="1" key="3">
    <citation type="submission" date="2018-07" db="EMBL/GenBank/DDBJ databases">
        <title>WGS assembly of Glycine max.</title>
        <authorList>
            <person name="Schmutz J."/>
            <person name="Cannon S."/>
            <person name="Schlueter J."/>
            <person name="Ma J."/>
            <person name="Mitros T."/>
            <person name="Nelson W."/>
            <person name="Hyten D."/>
            <person name="Song Q."/>
            <person name="Thelen J."/>
            <person name="Cheng J."/>
            <person name="Xu D."/>
            <person name="Hellsten U."/>
            <person name="May G."/>
            <person name="Yu Y."/>
            <person name="Sakurai T."/>
            <person name="Umezawa T."/>
            <person name="Bhattacharyya M."/>
            <person name="Sandhu D."/>
            <person name="Valliyodan B."/>
            <person name="Lindquist E."/>
            <person name="Peto M."/>
            <person name="Grant D."/>
            <person name="Shu S."/>
            <person name="Goodstein D."/>
            <person name="Barry K."/>
            <person name="Futrell-Griggs M."/>
            <person name="Abernathy B."/>
            <person name="Du J."/>
            <person name="Tian Z."/>
            <person name="Zhu L."/>
            <person name="Gill N."/>
            <person name="Joshi T."/>
            <person name="Libault M."/>
            <person name="Sethuraman A."/>
            <person name="Zhang X."/>
            <person name="Shinozaki K."/>
            <person name="Nguyen H."/>
            <person name="Wing R."/>
            <person name="Cregan P."/>
            <person name="Specht J."/>
            <person name="Grimwood J."/>
            <person name="Rokhsar D."/>
            <person name="Stacey G."/>
            <person name="Shoemaker R."/>
            <person name="Jackson S."/>
        </authorList>
    </citation>
    <scope>NUCLEOTIDE SEQUENCE</scope>
    <source>
        <tissue evidence="1">Callus</tissue>
    </source>
</reference>
<dbReference type="OrthoDB" id="275177at2759"/>
<dbReference type="EnsemblPlants" id="KRG99296">
    <property type="protein sequence ID" value="KRG99296"/>
    <property type="gene ID" value="GLYMA_18G134800"/>
</dbReference>
<sequence length="43" mass="5061">MKYKYLDADDFHSESNKEKMRMGIPLALTDEDRMSGLNHYVIP</sequence>
<reference evidence="2" key="2">
    <citation type="submission" date="2018-02" db="UniProtKB">
        <authorList>
            <consortium name="EnsemblPlants"/>
        </authorList>
    </citation>
    <scope>IDENTIFICATION</scope>
    <source>
        <strain evidence="2">Williams 82</strain>
    </source>
</reference>
<name>A0A0R0EZT1_SOYBN</name>
<proteinExistence type="predicted"/>
<protein>
    <submittedName>
        <fullName evidence="1 2">Uncharacterized protein</fullName>
    </submittedName>
</protein>
<dbReference type="SMR" id="A0A0R0EZT1"/>
<dbReference type="EMBL" id="CM000851">
    <property type="protein sequence ID" value="KRG99296.1"/>
    <property type="molecule type" value="Genomic_DNA"/>
</dbReference>
<dbReference type="Proteomes" id="UP000008827">
    <property type="component" value="Chromosome 18"/>
</dbReference>
<evidence type="ECO:0000313" key="1">
    <source>
        <dbReference type="EMBL" id="KRG99296.1"/>
    </source>
</evidence>
<evidence type="ECO:0000313" key="3">
    <source>
        <dbReference type="Proteomes" id="UP000008827"/>
    </source>
</evidence>
<dbReference type="Gene3D" id="3.40.50.300">
    <property type="entry name" value="P-loop containing nucleotide triphosphate hydrolases"/>
    <property type="match status" value="1"/>
</dbReference>
<reference evidence="1 2" key="1">
    <citation type="journal article" date="2010" name="Nature">
        <title>Genome sequence of the palaeopolyploid soybean.</title>
        <authorList>
            <person name="Schmutz J."/>
            <person name="Cannon S.B."/>
            <person name="Schlueter J."/>
            <person name="Ma J."/>
            <person name="Mitros T."/>
            <person name="Nelson W."/>
            <person name="Hyten D.L."/>
            <person name="Song Q."/>
            <person name="Thelen J.J."/>
            <person name="Cheng J."/>
            <person name="Xu D."/>
            <person name="Hellsten U."/>
            <person name="May G.D."/>
            <person name="Yu Y."/>
            <person name="Sakurai T."/>
            <person name="Umezawa T."/>
            <person name="Bhattacharyya M.K."/>
            <person name="Sandhu D."/>
            <person name="Valliyodan B."/>
            <person name="Lindquist E."/>
            <person name="Peto M."/>
            <person name="Grant D."/>
            <person name="Shu S."/>
            <person name="Goodstein D."/>
            <person name="Barry K."/>
            <person name="Futrell-Griggs M."/>
            <person name="Abernathy B."/>
            <person name="Du J."/>
            <person name="Tian Z."/>
            <person name="Zhu L."/>
            <person name="Gill N."/>
            <person name="Joshi T."/>
            <person name="Libault M."/>
            <person name="Sethuraman A."/>
            <person name="Zhang X.-C."/>
            <person name="Shinozaki K."/>
            <person name="Nguyen H.T."/>
            <person name="Wing R.A."/>
            <person name="Cregan P."/>
            <person name="Specht J."/>
            <person name="Grimwood J."/>
            <person name="Rokhsar D."/>
            <person name="Stacey G."/>
            <person name="Shoemaker R.C."/>
            <person name="Jackson S.A."/>
        </authorList>
    </citation>
    <scope>NUCLEOTIDE SEQUENCE [LARGE SCALE GENOMIC DNA]</scope>
    <source>
        <strain evidence="2">cv. Williams 82</strain>
        <tissue evidence="1">Callus</tissue>
    </source>
</reference>
<evidence type="ECO:0000313" key="2">
    <source>
        <dbReference type="EnsemblPlants" id="KRG99296"/>
    </source>
</evidence>
<gene>
    <name evidence="1" type="ORF">GLYMA_18G134800</name>
</gene>
<dbReference type="InterPro" id="IPR027417">
    <property type="entry name" value="P-loop_NTPase"/>
</dbReference>
<dbReference type="AlphaFoldDB" id="A0A0R0EZT1"/>
<organism evidence="1">
    <name type="scientific">Glycine max</name>
    <name type="common">Soybean</name>
    <name type="synonym">Glycine hispida</name>
    <dbReference type="NCBI Taxonomy" id="3847"/>
    <lineage>
        <taxon>Eukaryota</taxon>
        <taxon>Viridiplantae</taxon>
        <taxon>Streptophyta</taxon>
        <taxon>Embryophyta</taxon>
        <taxon>Tracheophyta</taxon>
        <taxon>Spermatophyta</taxon>
        <taxon>Magnoliopsida</taxon>
        <taxon>eudicotyledons</taxon>
        <taxon>Gunneridae</taxon>
        <taxon>Pentapetalae</taxon>
        <taxon>rosids</taxon>
        <taxon>fabids</taxon>
        <taxon>Fabales</taxon>
        <taxon>Fabaceae</taxon>
        <taxon>Papilionoideae</taxon>
        <taxon>50 kb inversion clade</taxon>
        <taxon>NPAAA clade</taxon>
        <taxon>indigoferoid/millettioid clade</taxon>
        <taxon>Phaseoleae</taxon>
        <taxon>Glycine</taxon>
        <taxon>Glycine subgen. Soja</taxon>
    </lineage>
</organism>
<dbReference type="InParanoid" id="A0A0R0EZT1"/>
<dbReference type="Gramene" id="KRG99296">
    <property type="protein sequence ID" value="KRG99296"/>
    <property type="gene ID" value="GLYMA_18G134800"/>
</dbReference>
<keyword evidence="3" id="KW-1185">Reference proteome</keyword>